<organism evidence="7 8">
    <name type="scientific">Tessaracoccus flavescens</name>
    <dbReference type="NCBI Taxonomy" id="399497"/>
    <lineage>
        <taxon>Bacteria</taxon>
        <taxon>Bacillati</taxon>
        <taxon>Actinomycetota</taxon>
        <taxon>Actinomycetes</taxon>
        <taxon>Propionibacteriales</taxon>
        <taxon>Propionibacteriaceae</taxon>
        <taxon>Tessaracoccus</taxon>
    </lineage>
</organism>
<dbReference type="KEGG" id="tfa:BW733_10225"/>
<dbReference type="InterPro" id="IPR036259">
    <property type="entry name" value="MFS_trans_sf"/>
</dbReference>
<proteinExistence type="predicted"/>
<dbReference type="EMBL" id="CP019607">
    <property type="protein sequence ID" value="AQP51149.1"/>
    <property type="molecule type" value="Genomic_DNA"/>
</dbReference>
<feature type="transmembrane region" description="Helical" evidence="5">
    <location>
        <begin position="277"/>
        <end position="296"/>
    </location>
</feature>
<dbReference type="GO" id="GO:0022857">
    <property type="term" value="F:transmembrane transporter activity"/>
    <property type="evidence" value="ECO:0007669"/>
    <property type="project" value="InterPro"/>
</dbReference>
<dbReference type="PANTHER" id="PTHR23542">
    <property type="match status" value="1"/>
</dbReference>
<dbReference type="SUPFAM" id="SSF103473">
    <property type="entry name" value="MFS general substrate transporter"/>
    <property type="match status" value="1"/>
</dbReference>
<dbReference type="GO" id="GO:0005886">
    <property type="term" value="C:plasma membrane"/>
    <property type="evidence" value="ECO:0007669"/>
    <property type="project" value="UniProtKB-SubCell"/>
</dbReference>
<comment type="subcellular location">
    <subcellularLocation>
        <location evidence="1">Cell membrane</location>
        <topology evidence="1">Multi-pass membrane protein</topology>
    </subcellularLocation>
</comment>
<name>A0A1Q2CYE5_9ACTN</name>
<keyword evidence="8" id="KW-1185">Reference proteome</keyword>
<feature type="transmembrane region" description="Helical" evidence="5">
    <location>
        <begin position="303"/>
        <end position="323"/>
    </location>
</feature>
<evidence type="ECO:0000256" key="4">
    <source>
        <dbReference type="ARBA" id="ARBA00023136"/>
    </source>
</evidence>
<dbReference type="Pfam" id="PF07690">
    <property type="entry name" value="MFS_1"/>
    <property type="match status" value="1"/>
</dbReference>
<evidence type="ECO:0000259" key="6">
    <source>
        <dbReference type="PROSITE" id="PS50850"/>
    </source>
</evidence>
<evidence type="ECO:0000256" key="2">
    <source>
        <dbReference type="ARBA" id="ARBA00022692"/>
    </source>
</evidence>
<dbReference type="Proteomes" id="UP000188235">
    <property type="component" value="Chromosome"/>
</dbReference>
<evidence type="ECO:0000313" key="8">
    <source>
        <dbReference type="Proteomes" id="UP000188235"/>
    </source>
</evidence>
<evidence type="ECO:0000313" key="7">
    <source>
        <dbReference type="EMBL" id="AQP51149.1"/>
    </source>
</evidence>
<keyword evidence="4 5" id="KW-0472">Membrane</keyword>
<feature type="transmembrane region" description="Helical" evidence="5">
    <location>
        <begin position="174"/>
        <end position="192"/>
    </location>
</feature>
<keyword evidence="2 5" id="KW-0812">Transmembrane</keyword>
<feature type="transmembrane region" description="Helical" evidence="5">
    <location>
        <begin position="238"/>
        <end position="265"/>
    </location>
</feature>
<dbReference type="InterPro" id="IPR020846">
    <property type="entry name" value="MFS_dom"/>
</dbReference>
<dbReference type="RefSeq" id="WP_077350186.1">
    <property type="nucleotide sequence ID" value="NZ_CP019607.1"/>
</dbReference>
<feature type="transmembrane region" description="Helical" evidence="5">
    <location>
        <begin position="61"/>
        <end position="82"/>
    </location>
</feature>
<gene>
    <name evidence="7" type="ORF">BW733_10225</name>
</gene>
<accession>A0A1Q2CYE5</accession>
<feature type="transmembrane region" description="Helical" evidence="5">
    <location>
        <begin position="198"/>
        <end position="217"/>
    </location>
</feature>
<keyword evidence="3 5" id="KW-1133">Transmembrane helix</keyword>
<feature type="transmembrane region" description="Helical" evidence="5">
    <location>
        <begin position="362"/>
        <end position="381"/>
    </location>
</feature>
<dbReference type="AlphaFoldDB" id="A0A1Q2CYE5"/>
<dbReference type="Gene3D" id="1.20.1250.20">
    <property type="entry name" value="MFS general substrate transporter like domains"/>
    <property type="match status" value="1"/>
</dbReference>
<dbReference type="STRING" id="399497.BW733_10225"/>
<feature type="transmembrane region" description="Helical" evidence="5">
    <location>
        <begin position="94"/>
        <end position="112"/>
    </location>
</feature>
<feature type="transmembrane region" description="Helical" evidence="5">
    <location>
        <begin position="393"/>
        <end position="416"/>
    </location>
</feature>
<evidence type="ECO:0000256" key="5">
    <source>
        <dbReference type="SAM" id="Phobius"/>
    </source>
</evidence>
<dbReference type="PROSITE" id="PS50850">
    <property type="entry name" value="MFS"/>
    <property type="match status" value="1"/>
</dbReference>
<protein>
    <recommendedName>
        <fullName evidence="6">Major facilitator superfamily (MFS) profile domain-containing protein</fullName>
    </recommendedName>
</protein>
<feature type="transmembrane region" description="Helical" evidence="5">
    <location>
        <begin position="329"/>
        <end position="350"/>
    </location>
</feature>
<feature type="transmembrane region" description="Helical" evidence="5">
    <location>
        <begin position="32"/>
        <end position="55"/>
    </location>
</feature>
<dbReference type="OrthoDB" id="9180256at2"/>
<feature type="transmembrane region" description="Helical" evidence="5">
    <location>
        <begin position="124"/>
        <end position="141"/>
    </location>
</feature>
<dbReference type="InterPro" id="IPR011701">
    <property type="entry name" value="MFS"/>
</dbReference>
<reference evidence="7 8" key="1">
    <citation type="journal article" date="2008" name="Int. J. Syst. Evol. Microbiol.">
        <title>Tessaracoccus flavescens sp. nov., isolated from marine sediment.</title>
        <authorList>
            <person name="Lee D.W."/>
            <person name="Lee S.D."/>
        </authorList>
    </citation>
    <scope>NUCLEOTIDE SEQUENCE [LARGE SCALE GENOMIC DNA]</scope>
    <source>
        <strain evidence="7 8">SST-39T</strain>
    </source>
</reference>
<evidence type="ECO:0000256" key="1">
    <source>
        <dbReference type="ARBA" id="ARBA00004651"/>
    </source>
</evidence>
<sequence>MTTTVNDAAVAPAETPGPAGFRRLVSVMGWPYFVASALARLPQSMLTIGALTYVAAGADDFTTPGAVAAISGVGVGLGAPIMGAASDRWGQRKVLLVSTVAYVLALVGLLWAGSPRDGAVHLDLPLGAFAVLAGMVVPQIGPMTRVRWMRRLTGARDRSSVDLAMGYESTVDEMGYVFGPALVGIVAAAAGAPIPLVIAGVLAMLAVPAFAFDRSSAAGAPLRHEEATGVAGPTRMSLGFMALGIAGMLGIGTVFGSLATTMTVFADETGHPGTGGLIYAAMGITSGLAALTVSRWPARWGAAFRWVLCAALAVPATALLLLPTEPWQMALGMLAVGAPIGPILVTIFAASGPRTPPARLGLAMTLLPAAITLGTSVGNLLGGTVADGAGHRAALGVTVSAAGVLLVVGLLFALYVRRENSRR</sequence>
<dbReference type="PANTHER" id="PTHR23542:SF1">
    <property type="entry name" value="MAJOR FACILITATOR SUPERFAMILY (MFS) PROFILE DOMAIN-CONTAINING PROTEIN"/>
    <property type="match status" value="1"/>
</dbReference>
<evidence type="ECO:0000256" key="3">
    <source>
        <dbReference type="ARBA" id="ARBA00022989"/>
    </source>
</evidence>
<feature type="domain" description="Major facilitator superfamily (MFS) profile" evidence="6">
    <location>
        <begin position="240"/>
        <end position="423"/>
    </location>
</feature>